<protein>
    <submittedName>
        <fullName evidence="2">Alpha/beta hydrolase</fullName>
    </submittedName>
</protein>
<keyword evidence="2" id="KW-0378">Hydrolase</keyword>
<gene>
    <name evidence="2" type="ORF">HLB09_03430</name>
</gene>
<proteinExistence type="predicted"/>
<dbReference type="InterPro" id="IPR022742">
    <property type="entry name" value="Hydrolase_4"/>
</dbReference>
<comment type="caution">
    <text evidence="2">The sequence shown here is derived from an EMBL/GenBank/DDBJ whole genome shotgun (WGS) entry which is preliminary data.</text>
</comment>
<dbReference type="Pfam" id="PF12146">
    <property type="entry name" value="Hydrolase_4"/>
    <property type="match status" value="1"/>
</dbReference>
<dbReference type="GO" id="GO:0016787">
    <property type="term" value="F:hydrolase activity"/>
    <property type="evidence" value="ECO:0007669"/>
    <property type="project" value="UniProtKB-KW"/>
</dbReference>
<evidence type="ECO:0000259" key="1">
    <source>
        <dbReference type="Pfam" id="PF12146"/>
    </source>
</evidence>
<organism evidence="2 3">
    <name type="scientific">Pseudokineococcus marinus</name>
    <dbReference type="NCBI Taxonomy" id="351215"/>
    <lineage>
        <taxon>Bacteria</taxon>
        <taxon>Bacillati</taxon>
        <taxon>Actinomycetota</taxon>
        <taxon>Actinomycetes</taxon>
        <taxon>Kineosporiales</taxon>
        <taxon>Kineosporiaceae</taxon>
        <taxon>Pseudokineococcus</taxon>
    </lineage>
</organism>
<accession>A0A849BGD2</accession>
<dbReference type="EMBL" id="JABEMA010000023">
    <property type="protein sequence ID" value="NNH22150.1"/>
    <property type="molecule type" value="Genomic_DNA"/>
</dbReference>
<dbReference type="InterPro" id="IPR029058">
    <property type="entry name" value="AB_hydrolase_fold"/>
</dbReference>
<evidence type="ECO:0000313" key="2">
    <source>
        <dbReference type="EMBL" id="NNH22150.1"/>
    </source>
</evidence>
<dbReference type="InterPro" id="IPR050266">
    <property type="entry name" value="AB_hydrolase_sf"/>
</dbReference>
<reference evidence="2 3" key="1">
    <citation type="submission" date="2020-05" db="EMBL/GenBank/DDBJ databases">
        <title>MicrobeNet Type strains.</title>
        <authorList>
            <person name="Nicholson A.C."/>
        </authorList>
    </citation>
    <scope>NUCLEOTIDE SEQUENCE [LARGE SCALE GENOMIC DNA]</scope>
    <source>
        <strain evidence="2 3">JCM 14547</strain>
    </source>
</reference>
<dbReference type="PANTHER" id="PTHR43798">
    <property type="entry name" value="MONOACYLGLYCEROL LIPASE"/>
    <property type="match status" value="1"/>
</dbReference>
<evidence type="ECO:0000313" key="3">
    <source>
        <dbReference type="Proteomes" id="UP000555552"/>
    </source>
</evidence>
<name>A0A849BGD2_9ACTN</name>
<sequence length="298" mass="32646">MWLRLLHVPLDTCEPHVVTEAPIPPAQHGAVARSGTRVHFWLSGPARGPLVVLSHGATMDARMFDLQVPALTAAGYRALVWDSRGHGASRPLGTSPITVADMADDLLAVLDHLGEPGPVHHVGQSLGTYVGQRILLDHPGRVASLAVIGGTSLTLPLPAWQRWSLAASRTALRVWPERHLRRLMARSTAVDPAAQRYALKAGDQMSWKDFLAVWDAVTRALEPRADYRIEHPLLLLVGERDRTGTVAREAPRWAAREPRCRYELVPGAGHNANQDQPGIVNRLLLEFLTEQDGDPTTT</sequence>
<keyword evidence="3" id="KW-1185">Reference proteome</keyword>
<dbReference type="Gene3D" id="3.40.50.1820">
    <property type="entry name" value="alpha/beta hydrolase"/>
    <property type="match status" value="1"/>
</dbReference>
<feature type="domain" description="Serine aminopeptidase S33" evidence="1">
    <location>
        <begin position="50"/>
        <end position="272"/>
    </location>
</feature>
<dbReference type="AlphaFoldDB" id="A0A849BGD2"/>
<dbReference type="Proteomes" id="UP000555552">
    <property type="component" value="Unassembled WGS sequence"/>
</dbReference>
<dbReference type="SUPFAM" id="SSF53474">
    <property type="entry name" value="alpha/beta-Hydrolases"/>
    <property type="match status" value="1"/>
</dbReference>